<dbReference type="Proteomes" id="UP000315938">
    <property type="component" value="Unassembled WGS sequence"/>
</dbReference>
<dbReference type="RefSeq" id="WP_012243284.1">
    <property type="nucleotide sequence ID" value="NZ_JACAOF010000014.1"/>
</dbReference>
<name>A0A553IGJ3_ACHLA</name>
<dbReference type="PROSITE" id="PS51482">
    <property type="entry name" value="DEGV"/>
    <property type="match status" value="1"/>
</dbReference>
<evidence type="ECO:0000313" key="2">
    <source>
        <dbReference type="Proteomes" id="UP000315938"/>
    </source>
</evidence>
<evidence type="ECO:0008006" key="3">
    <source>
        <dbReference type="Google" id="ProtNLM"/>
    </source>
</evidence>
<dbReference type="Pfam" id="PF02645">
    <property type="entry name" value="DegV"/>
    <property type="match status" value="1"/>
</dbReference>
<sequence>MSKIGIILDSILDKQKIQNIFKDASDVSLSFIETEVIKIDLNISNMGIQKLANPKDYIDKIKALNDSGIYNILIITSSKKMTRSYENAILAKDILKDIKVDIIDAHTFGPGIYYLSMCIKIWISKNYTYQKIKELLKVQVDKGMTIVVTTNPRYKETRSWFQNLLSPWVVGYLVVSSNNYEVKQVMYKQKHIIDILYHQILGFKGFKDKINIFVYSGKYGAKAKLLQHELYTKNKDLNITLYGEVSSQVTTYFGDDMYGVYLGYYEEMDL</sequence>
<dbReference type="EMBL" id="VKID01000002">
    <property type="protein sequence ID" value="TRX99319.1"/>
    <property type="molecule type" value="Genomic_DNA"/>
</dbReference>
<evidence type="ECO:0000313" key="1">
    <source>
        <dbReference type="EMBL" id="TRX99319.1"/>
    </source>
</evidence>
<dbReference type="Gene3D" id="3.40.50.10170">
    <property type="match status" value="1"/>
</dbReference>
<protein>
    <recommendedName>
        <fullName evidence="3">DegV family protein</fullName>
    </recommendedName>
</protein>
<comment type="caution">
    <text evidence="1">The sequence shown here is derived from an EMBL/GenBank/DDBJ whole genome shotgun (WGS) entry which is preliminary data.</text>
</comment>
<dbReference type="InterPro" id="IPR003797">
    <property type="entry name" value="DegV"/>
</dbReference>
<dbReference type="SUPFAM" id="SSF82549">
    <property type="entry name" value="DAK1/DegV-like"/>
    <property type="match status" value="1"/>
</dbReference>
<reference evidence="1 2" key="1">
    <citation type="submission" date="2019-07" db="EMBL/GenBank/DDBJ databases">
        <title>Genome sequence of Acholeplasma laidlawii strain with increased resistance to erythromycin.</title>
        <authorList>
            <person name="Medvedeva E.S."/>
            <person name="Baranova N.B."/>
            <person name="Siniagina M.N."/>
            <person name="Mouzykantov A."/>
            <person name="Chernova O.A."/>
            <person name="Chernov V.M."/>
        </authorList>
    </citation>
    <scope>NUCLEOTIDE SEQUENCE [LARGE SCALE GENOMIC DNA]</scope>
    <source>
        <strain evidence="1 2">PG8REry</strain>
    </source>
</reference>
<gene>
    <name evidence="1" type="ORF">FNV44_06355</name>
</gene>
<accession>A0A553IGJ3</accession>
<organism evidence="1 2">
    <name type="scientific">Acholeplasma laidlawii</name>
    <dbReference type="NCBI Taxonomy" id="2148"/>
    <lineage>
        <taxon>Bacteria</taxon>
        <taxon>Bacillati</taxon>
        <taxon>Mycoplasmatota</taxon>
        <taxon>Mollicutes</taxon>
        <taxon>Acholeplasmatales</taxon>
        <taxon>Acholeplasmataceae</taxon>
        <taxon>Acholeplasma</taxon>
    </lineage>
</organism>
<proteinExistence type="predicted"/>
<dbReference type="AlphaFoldDB" id="A0A553IGJ3"/>